<dbReference type="RefSeq" id="WP_198617500.1">
    <property type="nucleotide sequence ID" value="NZ_JABANU010000007.1"/>
</dbReference>
<feature type="transmembrane region" description="Helical" evidence="1">
    <location>
        <begin position="29"/>
        <end position="49"/>
    </location>
</feature>
<feature type="transmembrane region" description="Helical" evidence="1">
    <location>
        <begin position="61"/>
        <end position="80"/>
    </location>
</feature>
<feature type="transmembrane region" description="Helical" evidence="1">
    <location>
        <begin position="167"/>
        <end position="188"/>
    </location>
</feature>
<evidence type="ECO:0000313" key="3">
    <source>
        <dbReference type="Proteomes" id="UP000751852"/>
    </source>
</evidence>
<protein>
    <submittedName>
        <fullName evidence="2">Teichoic acid translocation permease</fullName>
    </submittedName>
</protein>
<proteinExistence type="predicted"/>
<dbReference type="Proteomes" id="UP000751852">
    <property type="component" value="Unassembled WGS sequence"/>
</dbReference>
<feature type="transmembrane region" description="Helical" evidence="1">
    <location>
        <begin position="225"/>
        <end position="246"/>
    </location>
</feature>
<organism evidence="2 3">
    <name type="scientific">Staphylococcus canis</name>
    <dbReference type="NCBI Taxonomy" id="2724942"/>
    <lineage>
        <taxon>Bacteria</taxon>
        <taxon>Bacillati</taxon>
        <taxon>Bacillota</taxon>
        <taxon>Bacilli</taxon>
        <taxon>Bacillales</taxon>
        <taxon>Staphylococcaceae</taxon>
        <taxon>Staphylococcus</taxon>
    </lineage>
</organism>
<keyword evidence="3" id="KW-1185">Reference proteome</keyword>
<feature type="transmembrane region" description="Helical" evidence="1">
    <location>
        <begin position="100"/>
        <end position="124"/>
    </location>
</feature>
<gene>
    <name evidence="2" type="ORF">HHH54_03755</name>
</gene>
<sequence length="256" mass="29907">MIEKFINFYNNIPELWRHSVYRLKMQKNWFLYALAIGIVLILGLTLILKLIGMLDIKQATILYRLVGLNVFGIIWIAIYINYRFYPRDYYVTRHYNTSPLLYLLISSALYSGILLVLMLVIALVKPVSADTAIWGVIYYTIMSFCFIFIFSFLLGMIYILYPNLDRIYIVITILIFLILPVIFIPNATSHTVTHILMMNPVYYLVNGMQQSVIVGHNALNHLSYHLYFLSFMGLIIVFCFALNDYVSQLRPNEHVK</sequence>
<comment type="caution">
    <text evidence="2">The sequence shown here is derived from an EMBL/GenBank/DDBJ whole genome shotgun (WGS) entry which is preliminary data.</text>
</comment>
<keyword evidence="1" id="KW-0472">Membrane</keyword>
<evidence type="ECO:0000256" key="1">
    <source>
        <dbReference type="SAM" id="Phobius"/>
    </source>
</evidence>
<dbReference type="EMBL" id="JABANU010000007">
    <property type="protein sequence ID" value="MBI5974714.1"/>
    <property type="molecule type" value="Genomic_DNA"/>
</dbReference>
<feature type="transmembrane region" description="Helical" evidence="1">
    <location>
        <begin position="136"/>
        <end position="161"/>
    </location>
</feature>
<accession>A0ABS0T7I3</accession>
<name>A0ABS0T7I3_9STAP</name>
<keyword evidence="1" id="KW-0812">Transmembrane</keyword>
<keyword evidence="1" id="KW-1133">Transmembrane helix</keyword>
<reference evidence="2 3" key="1">
    <citation type="submission" date="2020-04" db="EMBL/GenBank/DDBJ databases">
        <title>Staphylococcus species from domestic dog.</title>
        <authorList>
            <person name="Paterson G.K."/>
        </authorList>
    </citation>
    <scope>NUCLEOTIDE SEQUENCE [LARGE SCALE GENOMIC DNA]</scope>
    <source>
        <strain evidence="2 3">H16/1A</strain>
    </source>
</reference>
<evidence type="ECO:0000313" key="2">
    <source>
        <dbReference type="EMBL" id="MBI5974714.1"/>
    </source>
</evidence>